<evidence type="ECO:0000313" key="1">
    <source>
        <dbReference type="EMBL" id="CAH0481412.1"/>
    </source>
</evidence>
<gene>
    <name evidence="1" type="ORF">PBS003_LOCUS8018</name>
</gene>
<dbReference type="Proteomes" id="UP001160483">
    <property type="component" value="Unassembled WGS sequence"/>
</dbReference>
<comment type="caution">
    <text evidence="1">The sequence shown here is derived from an EMBL/GenBank/DDBJ whole genome shotgun (WGS) entry which is preliminary data.</text>
</comment>
<sequence>MSRKNNRTKIKAQYELEVEKERLRKEKLMKKRERKASAQKGKETVVKKISSKVLRRMRMRLMEKELRGEMDVDEEMDKKQKKGKADKI</sequence>
<protein>
    <submittedName>
        <fullName evidence="1">Uncharacterized protein</fullName>
    </submittedName>
</protein>
<dbReference type="EMBL" id="CAKKTJ010000328">
    <property type="protein sequence ID" value="CAH0481412.1"/>
    <property type="molecule type" value="Genomic_DNA"/>
</dbReference>
<evidence type="ECO:0000313" key="2">
    <source>
        <dbReference type="Proteomes" id="UP001160483"/>
    </source>
</evidence>
<accession>A0AAU9LET9</accession>
<dbReference type="AlphaFoldDB" id="A0AAU9LET9"/>
<organism evidence="1 2">
    <name type="scientific">Peronospora belbahrii</name>
    <dbReference type="NCBI Taxonomy" id="622444"/>
    <lineage>
        <taxon>Eukaryota</taxon>
        <taxon>Sar</taxon>
        <taxon>Stramenopiles</taxon>
        <taxon>Oomycota</taxon>
        <taxon>Peronosporomycetes</taxon>
        <taxon>Peronosporales</taxon>
        <taxon>Peronosporaceae</taxon>
        <taxon>Peronospora</taxon>
    </lineage>
</organism>
<proteinExistence type="predicted"/>
<name>A0AAU9LET9_9STRA</name>
<reference evidence="1" key="1">
    <citation type="submission" date="2021-11" db="EMBL/GenBank/DDBJ databases">
        <authorList>
            <person name="Islam A."/>
            <person name="Islam S."/>
            <person name="Flora M.S."/>
            <person name="Rahman M."/>
            <person name="Ziaur R.M."/>
            <person name="Epstein J.H."/>
            <person name="Hassan M."/>
            <person name="Klassen M."/>
            <person name="Woodard K."/>
            <person name="Webb A."/>
            <person name="Webby R.J."/>
            <person name="El Zowalaty M.E."/>
        </authorList>
    </citation>
    <scope>NUCLEOTIDE SEQUENCE</scope>
    <source>
        <strain evidence="1">Pbs3</strain>
    </source>
</reference>